<organism evidence="1 2">
    <name type="scientific">Porites evermanni</name>
    <dbReference type="NCBI Taxonomy" id="104178"/>
    <lineage>
        <taxon>Eukaryota</taxon>
        <taxon>Metazoa</taxon>
        <taxon>Cnidaria</taxon>
        <taxon>Anthozoa</taxon>
        <taxon>Hexacorallia</taxon>
        <taxon>Scleractinia</taxon>
        <taxon>Fungiina</taxon>
        <taxon>Poritidae</taxon>
        <taxon>Porites</taxon>
    </lineage>
</organism>
<protein>
    <submittedName>
        <fullName evidence="1">Uncharacterized protein</fullName>
    </submittedName>
</protein>
<comment type="caution">
    <text evidence="1">The sequence shown here is derived from an EMBL/GenBank/DDBJ whole genome shotgun (WGS) entry which is preliminary data.</text>
</comment>
<accession>A0ABN8SDH3</accession>
<gene>
    <name evidence="1" type="ORF">PEVE_00017986</name>
</gene>
<name>A0ABN8SDH3_9CNID</name>
<evidence type="ECO:0000313" key="1">
    <source>
        <dbReference type="EMBL" id="CAH3187879.1"/>
    </source>
</evidence>
<proteinExistence type="predicted"/>
<reference evidence="1 2" key="1">
    <citation type="submission" date="2022-05" db="EMBL/GenBank/DDBJ databases">
        <authorList>
            <consortium name="Genoscope - CEA"/>
            <person name="William W."/>
        </authorList>
    </citation>
    <scope>NUCLEOTIDE SEQUENCE [LARGE SCALE GENOMIC DNA]</scope>
</reference>
<dbReference type="EMBL" id="CALNXI010002455">
    <property type="protein sequence ID" value="CAH3187879.1"/>
    <property type="molecule type" value="Genomic_DNA"/>
</dbReference>
<evidence type="ECO:0000313" key="2">
    <source>
        <dbReference type="Proteomes" id="UP001159427"/>
    </source>
</evidence>
<sequence length="131" mass="14740">MAVCNFSGVLQGPECRKTFSNNPLLMERNAYYCSGLVTGMSLQQGDPGLRCLSPLLFDYFVAGPSSSRPIPLDVADHDMRKKIEKISEAVNKNQFDRAVREESQFIIECGISKINWDFSEKSELELLLCKI</sequence>
<dbReference type="Proteomes" id="UP001159427">
    <property type="component" value="Unassembled WGS sequence"/>
</dbReference>
<keyword evidence="2" id="KW-1185">Reference proteome</keyword>